<name>A0A2K9HJB2_9BACT</name>
<reference evidence="1 2" key="1">
    <citation type="submission" date="2017-06" db="EMBL/GenBank/DDBJ databases">
        <authorList>
            <person name="Varghese N."/>
            <person name="Submissions S."/>
        </authorList>
    </citation>
    <scope>NUCLEOTIDE SEQUENCE [LARGE SCALE GENOMIC DNA]</scope>
    <source>
        <strain evidence="1 2">DSM 26989</strain>
    </source>
</reference>
<comment type="caution">
    <text evidence="1">The sequence shown here is derived from an EMBL/GenBank/DDBJ whole genome shotgun (WGS) entry which is preliminary data.</text>
</comment>
<dbReference type="Proteomes" id="UP000198427">
    <property type="component" value="Unassembled WGS sequence"/>
</dbReference>
<accession>A0A2K9HJB2</accession>
<organism evidence="1 2">
    <name type="scientific">Prevotella jejuni</name>
    <dbReference type="NCBI Taxonomy" id="1177574"/>
    <lineage>
        <taxon>Bacteria</taxon>
        <taxon>Pseudomonadati</taxon>
        <taxon>Bacteroidota</taxon>
        <taxon>Bacteroidia</taxon>
        <taxon>Bacteroidales</taxon>
        <taxon>Prevotellaceae</taxon>
        <taxon>Prevotella</taxon>
    </lineage>
</organism>
<sequence length="166" mass="18998">MKVRQVLIIAVVLLLGWVNSSNAKGYKPAKVYMFGFAASFNDSTVYMTNVQKIDAYLANDRTNFLANREDYSYQLRYYLQSTGLQNFPTCVTMYAENESKAMKKFTALKNKYEKGKKKYDVKLISDSEFRYKAVTPDNYTPNETPQVNTTPAVQSKEAQTQENGNK</sequence>
<dbReference type="OrthoDB" id="1081826at2"/>
<dbReference type="GeneID" id="94028698"/>
<dbReference type="KEGG" id="pje:CRM71_04555"/>
<gene>
    <name evidence="1" type="ORF">SAMN06265364_1228</name>
</gene>
<dbReference type="EMBL" id="FZNZ01000022">
    <property type="protein sequence ID" value="SNR94768.1"/>
    <property type="molecule type" value="Genomic_DNA"/>
</dbReference>
<protein>
    <submittedName>
        <fullName evidence="1">Uncharacterized protein</fullName>
    </submittedName>
</protein>
<evidence type="ECO:0000313" key="2">
    <source>
        <dbReference type="Proteomes" id="UP000198427"/>
    </source>
</evidence>
<keyword evidence="2" id="KW-1185">Reference proteome</keyword>
<proteinExistence type="predicted"/>
<evidence type="ECO:0000313" key="1">
    <source>
        <dbReference type="EMBL" id="SNR94768.1"/>
    </source>
</evidence>
<dbReference type="RefSeq" id="WP_089366607.1">
    <property type="nucleotide sequence ID" value="NZ_CP023863.1"/>
</dbReference>
<dbReference type="AlphaFoldDB" id="A0A2K9HJB2"/>